<keyword evidence="4" id="KW-0812">Transmembrane</keyword>
<feature type="compositionally biased region" description="Low complexity" evidence="11">
    <location>
        <begin position="101"/>
        <end position="137"/>
    </location>
</feature>
<keyword evidence="5" id="KW-0547">Nucleotide-binding</keyword>
<organism evidence="12 13">
    <name type="scientific">Actinacidiphila oryziradicis</name>
    <dbReference type="NCBI Taxonomy" id="2571141"/>
    <lineage>
        <taxon>Bacteria</taxon>
        <taxon>Bacillati</taxon>
        <taxon>Actinomycetota</taxon>
        <taxon>Actinomycetes</taxon>
        <taxon>Kitasatosporales</taxon>
        <taxon>Streptomycetaceae</taxon>
        <taxon>Actinacidiphila</taxon>
    </lineage>
</organism>
<protein>
    <submittedName>
        <fullName evidence="12">Potassium-transporting ATPase subunit C</fullName>
    </submittedName>
</protein>
<keyword evidence="1" id="KW-0813">Transport</keyword>
<evidence type="ECO:0000256" key="4">
    <source>
        <dbReference type="ARBA" id="ARBA00022692"/>
    </source>
</evidence>
<keyword evidence="2" id="KW-1003">Cell membrane</keyword>
<dbReference type="GO" id="GO:0016020">
    <property type="term" value="C:membrane"/>
    <property type="evidence" value="ECO:0007669"/>
    <property type="project" value="InterPro"/>
</dbReference>
<evidence type="ECO:0000256" key="2">
    <source>
        <dbReference type="ARBA" id="ARBA00022475"/>
    </source>
</evidence>
<dbReference type="Proteomes" id="UP000305778">
    <property type="component" value="Unassembled WGS sequence"/>
</dbReference>
<keyword evidence="10" id="KW-0472">Membrane</keyword>
<keyword evidence="6" id="KW-0067">ATP-binding</keyword>
<evidence type="ECO:0000256" key="10">
    <source>
        <dbReference type="ARBA" id="ARBA00023136"/>
    </source>
</evidence>
<evidence type="ECO:0000256" key="6">
    <source>
        <dbReference type="ARBA" id="ARBA00022840"/>
    </source>
</evidence>
<name>A0A4U0S159_9ACTN</name>
<dbReference type="GO" id="GO:0008556">
    <property type="term" value="F:P-type potassium transmembrane transporter activity"/>
    <property type="evidence" value="ECO:0007669"/>
    <property type="project" value="InterPro"/>
</dbReference>
<dbReference type="EMBL" id="SUMC01000070">
    <property type="protein sequence ID" value="TKA01707.1"/>
    <property type="molecule type" value="Genomic_DNA"/>
</dbReference>
<evidence type="ECO:0000256" key="7">
    <source>
        <dbReference type="ARBA" id="ARBA00022958"/>
    </source>
</evidence>
<proteinExistence type="predicted"/>
<sequence>MVAARRRPVCSTSAVVHRTGRRPRARQDAGAVAGPGESALRAAFPDQTDGRTVGSALIGQNFSDKNGTPLPQYFQPRPSAAGPNGYNPTSGGASTLGPGDPASSPSARPSRPPMSRDIPRSTRTATPSTNATPTAPRLCNPNTVPQRALAYRKPQRTAPRHHRPG</sequence>
<feature type="compositionally biased region" description="Basic residues" evidence="11">
    <location>
        <begin position="153"/>
        <end position="165"/>
    </location>
</feature>
<evidence type="ECO:0000256" key="9">
    <source>
        <dbReference type="ARBA" id="ARBA00023065"/>
    </source>
</evidence>
<dbReference type="AlphaFoldDB" id="A0A4U0S159"/>
<evidence type="ECO:0000256" key="11">
    <source>
        <dbReference type="SAM" id="MobiDB-lite"/>
    </source>
</evidence>
<dbReference type="OrthoDB" id="9788285at2"/>
<dbReference type="PANTHER" id="PTHR30042">
    <property type="entry name" value="POTASSIUM-TRANSPORTING ATPASE C CHAIN"/>
    <property type="match status" value="1"/>
</dbReference>
<evidence type="ECO:0000256" key="5">
    <source>
        <dbReference type="ARBA" id="ARBA00022741"/>
    </source>
</evidence>
<dbReference type="Pfam" id="PF02669">
    <property type="entry name" value="KdpC"/>
    <property type="match status" value="1"/>
</dbReference>
<keyword evidence="7" id="KW-0630">Potassium</keyword>
<dbReference type="PANTHER" id="PTHR30042:SF2">
    <property type="entry name" value="POTASSIUM-TRANSPORTING ATPASE KDPC SUBUNIT"/>
    <property type="match status" value="1"/>
</dbReference>
<evidence type="ECO:0000256" key="1">
    <source>
        <dbReference type="ARBA" id="ARBA00022448"/>
    </source>
</evidence>
<gene>
    <name evidence="12" type="ORF">FCI23_40170</name>
</gene>
<evidence type="ECO:0000313" key="13">
    <source>
        <dbReference type="Proteomes" id="UP000305778"/>
    </source>
</evidence>
<keyword evidence="9" id="KW-0406">Ion transport</keyword>
<dbReference type="GO" id="GO:0005524">
    <property type="term" value="F:ATP binding"/>
    <property type="evidence" value="ECO:0007669"/>
    <property type="project" value="UniProtKB-KW"/>
</dbReference>
<comment type="caution">
    <text evidence="12">The sequence shown here is derived from an EMBL/GenBank/DDBJ whole genome shotgun (WGS) entry which is preliminary data.</text>
</comment>
<keyword evidence="3" id="KW-0633">Potassium transport</keyword>
<evidence type="ECO:0000313" key="12">
    <source>
        <dbReference type="EMBL" id="TKA01707.1"/>
    </source>
</evidence>
<evidence type="ECO:0000256" key="8">
    <source>
        <dbReference type="ARBA" id="ARBA00022989"/>
    </source>
</evidence>
<feature type="region of interest" description="Disordered" evidence="11">
    <location>
        <begin position="1"/>
        <end position="165"/>
    </location>
</feature>
<accession>A0A4U0S159</accession>
<dbReference type="InterPro" id="IPR003820">
    <property type="entry name" value="KdpC"/>
</dbReference>
<keyword evidence="13" id="KW-1185">Reference proteome</keyword>
<evidence type="ECO:0000256" key="3">
    <source>
        <dbReference type="ARBA" id="ARBA00022538"/>
    </source>
</evidence>
<reference evidence="12 13" key="1">
    <citation type="submission" date="2019-04" db="EMBL/GenBank/DDBJ databases">
        <title>Streptomyces oryziradicis sp. nov., a novel actinomycete isolated from rhizosphere soil of rice (Oryza sativa L.).</title>
        <authorList>
            <person name="Li C."/>
        </authorList>
    </citation>
    <scope>NUCLEOTIDE SEQUENCE [LARGE SCALE GENOMIC DNA]</scope>
    <source>
        <strain evidence="12 13">NEAU-C40</strain>
    </source>
</reference>
<keyword evidence="8" id="KW-1133">Transmembrane helix</keyword>